<evidence type="ECO:0000256" key="1">
    <source>
        <dbReference type="SAM" id="Phobius"/>
    </source>
</evidence>
<dbReference type="AlphaFoldDB" id="A0A6A6ZR69"/>
<gene>
    <name evidence="2" type="ORF">CC86DRAFT_66059</name>
</gene>
<accession>A0A6A6ZR69</accession>
<keyword evidence="1" id="KW-1133">Transmembrane helix</keyword>
<evidence type="ECO:0000313" key="2">
    <source>
        <dbReference type="EMBL" id="KAF2823328.1"/>
    </source>
</evidence>
<reference evidence="2" key="1">
    <citation type="journal article" date="2020" name="Stud. Mycol.">
        <title>101 Dothideomycetes genomes: a test case for predicting lifestyles and emergence of pathogens.</title>
        <authorList>
            <person name="Haridas S."/>
            <person name="Albert R."/>
            <person name="Binder M."/>
            <person name="Bloem J."/>
            <person name="Labutti K."/>
            <person name="Salamov A."/>
            <person name="Andreopoulos B."/>
            <person name="Baker S."/>
            <person name="Barry K."/>
            <person name="Bills G."/>
            <person name="Bluhm B."/>
            <person name="Cannon C."/>
            <person name="Castanera R."/>
            <person name="Culley D."/>
            <person name="Daum C."/>
            <person name="Ezra D."/>
            <person name="Gonzalez J."/>
            <person name="Henrissat B."/>
            <person name="Kuo A."/>
            <person name="Liang C."/>
            <person name="Lipzen A."/>
            <person name="Lutzoni F."/>
            <person name="Magnuson J."/>
            <person name="Mondo S."/>
            <person name="Nolan M."/>
            <person name="Ohm R."/>
            <person name="Pangilinan J."/>
            <person name="Park H.-J."/>
            <person name="Ramirez L."/>
            <person name="Alfaro M."/>
            <person name="Sun H."/>
            <person name="Tritt A."/>
            <person name="Yoshinaga Y."/>
            <person name="Zwiers L.-H."/>
            <person name="Turgeon B."/>
            <person name="Goodwin S."/>
            <person name="Spatafora J."/>
            <person name="Crous P."/>
            <person name="Grigoriev I."/>
        </authorList>
    </citation>
    <scope>NUCLEOTIDE SEQUENCE</scope>
    <source>
        <strain evidence="2">CBS 113818</strain>
    </source>
</reference>
<keyword evidence="1" id="KW-0472">Membrane</keyword>
<proteinExistence type="predicted"/>
<keyword evidence="3" id="KW-1185">Reference proteome</keyword>
<sequence>MAWGSGPTCSANSRVGCSTTGVRAQVSLNTASTGTYEGVQDDNCVAQLACLSEGELTLDVSDDRSSPVGRCRKNRAGFILRTTGTLGLHVLLAAISLGSVTATLPRPYFNTMPSIVVLAGHFTRFVNFLWF</sequence>
<keyword evidence="1" id="KW-0812">Transmembrane</keyword>
<dbReference type="EMBL" id="MU006232">
    <property type="protein sequence ID" value="KAF2823328.1"/>
    <property type="molecule type" value="Genomic_DNA"/>
</dbReference>
<protein>
    <submittedName>
        <fullName evidence="2">Uncharacterized protein</fullName>
    </submittedName>
</protein>
<name>A0A6A6ZR69_9PLEO</name>
<dbReference type="Proteomes" id="UP000799424">
    <property type="component" value="Unassembled WGS sequence"/>
</dbReference>
<evidence type="ECO:0000313" key="3">
    <source>
        <dbReference type="Proteomes" id="UP000799424"/>
    </source>
</evidence>
<organism evidence="2 3">
    <name type="scientific">Ophiobolus disseminans</name>
    <dbReference type="NCBI Taxonomy" id="1469910"/>
    <lineage>
        <taxon>Eukaryota</taxon>
        <taxon>Fungi</taxon>
        <taxon>Dikarya</taxon>
        <taxon>Ascomycota</taxon>
        <taxon>Pezizomycotina</taxon>
        <taxon>Dothideomycetes</taxon>
        <taxon>Pleosporomycetidae</taxon>
        <taxon>Pleosporales</taxon>
        <taxon>Pleosporineae</taxon>
        <taxon>Phaeosphaeriaceae</taxon>
        <taxon>Ophiobolus</taxon>
    </lineage>
</organism>
<feature type="transmembrane region" description="Helical" evidence="1">
    <location>
        <begin position="78"/>
        <end position="100"/>
    </location>
</feature>